<proteinExistence type="inferred from homology"/>
<dbReference type="Pfam" id="PF04376">
    <property type="entry name" value="ATE_N"/>
    <property type="match status" value="1"/>
</dbReference>
<keyword evidence="3 4" id="KW-0012">Acyltransferase</keyword>
<feature type="domain" description="N-end aminoacyl transferase N-terminal" evidence="5">
    <location>
        <begin position="19"/>
        <end position="89"/>
    </location>
</feature>
<gene>
    <name evidence="4" type="primary">bpt</name>
    <name evidence="7" type="ORF">CAL65_04235</name>
</gene>
<dbReference type="EC" id="2.3.2.29" evidence="4"/>
<comment type="catalytic activity">
    <reaction evidence="4">
        <text>N-terminal L-aspartyl-[protein] + L-leucyl-tRNA(Leu) = N-terminal L-leucyl-L-aspartyl-[protein] + tRNA(Leu) + H(+)</text>
        <dbReference type="Rhea" id="RHEA:50420"/>
        <dbReference type="Rhea" id="RHEA-COMP:9613"/>
        <dbReference type="Rhea" id="RHEA-COMP:9622"/>
        <dbReference type="Rhea" id="RHEA-COMP:12669"/>
        <dbReference type="Rhea" id="RHEA-COMP:12674"/>
        <dbReference type="ChEBI" id="CHEBI:15378"/>
        <dbReference type="ChEBI" id="CHEBI:64720"/>
        <dbReference type="ChEBI" id="CHEBI:78442"/>
        <dbReference type="ChEBI" id="CHEBI:78494"/>
        <dbReference type="ChEBI" id="CHEBI:133042"/>
        <dbReference type="EC" id="2.3.2.29"/>
    </reaction>
</comment>
<keyword evidence="8" id="KW-1185">Reference proteome</keyword>
<evidence type="ECO:0000256" key="2">
    <source>
        <dbReference type="ARBA" id="ARBA00022679"/>
    </source>
</evidence>
<dbReference type="Proteomes" id="UP000256763">
    <property type="component" value="Unassembled WGS sequence"/>
</dbReference>
<dbReference type="PANTHER" id="PTHR21367">
    <property type="entry name" value="ARGININE-TRNA-PROTEIN TRANSFERASE 1"/>
    <property type="match status" value="1"/>
</dbReference>
<dbReference type="PIRSF" id="PIRSF037208">
    <property type="entry name" value="ATE_pro_prd"/>
    <property type="match status" value="1"/>
</dbReference>
<dbReference type="InterPro" id="IPR016181">
    <property type="entry name" value="Acyl_CoA_acyltransferase"/>
</dbReference>
<evidence type="ECO:0000313" key="7">
    <source>
        <dbReference type="EMBL" id="RFA38560.1"/>
    </source>
</evidence>
<dbReference type="InterPro" id="IPR007471">
    <property type="entry name" value="N-end_Aminoacyl_Trfase_N"/>
</dbReference>
<name>A0A3E0X238_9GAMM</name>
<keyword evidence="2 4" id="KW-0808">Transferase</keyword>
<organism evidence="7 8">
    <name type="scientific">Alkalilimnicola ehrlichii</name>
    <dbReference type="NCBI Taxonomy" id="351052"/>
    <lineage>
        <taxon>Bacteria</taxon>
        <taxon>Pseudomonadati</taxon>
        <taxon>Pseudomonadota</taxon>
        <taxon>Gammaproteobacteria</taxon>
        <taxon>Chromatiales</taxon>
        <taxon>Ectothiorhodospiraceae</taxon>
        <taxon>Alkalilimnicola</taxon>
    </lineage>
</organism>
<protein>
    <recommendedName>
        <fullName evidence="4">Aspartate/glutamate leucyltransferase</fullName>
        <ecNumber evidence="4">2.3.2.29</ecNumber>
    </recommendedName>
</protein>
<comment type="caution">
    <text evidence="7">The sequence shown here is derived from an EMBL/GenBank/DDBJ whole genome shotgun (WGS) entry which is preliminary data.</text>
</comment>
<dbReference type="OrthoDB" id="9782022at2"/>
<dbReference type="GO" id="GO:0005737">
    <property type="term" value="C:cytoplasm"/>
    <property type="evidence" value="ECO:0007669"/>
    <property type="project" value="UniProtKB-SubCell"/>
</dbReference>
<comment type="catalytic activity">
    <reaction evidence="4">
        <text>N-terminal L-glutamyl-[protein] + L-leucyl-tRNA(Leu) = N-terminal L-leucyl-L-glutamyl-[protein] + tRNA(Leu) + H(+)</text>
        <dbReference type="Rhea" id="RHEA:50412"/>
        <dbReference type="Rhea" id="RHEA-COMP:9613"/>
        <dbReference type="Rhea" id="RHEA-COMP:9622"/>
        <dbReference type="Rhea" id="RHEA-COMP:12664"/>
        <dbReference type="Rhea" id="RHEA-COMP:12668"/>
        <dbReference type="ChEBI" id="CHEBI:15378"/>
        <dbReference type="ChEBI" id="CHEBI:64721"/>
        <dbReference type="ChEBI" id="CHEBI:78442"/>
        <dbReference type="ChEBI" id="CHEBI:78494"/>
        <dbReference type="ChEBI" id="CHEBI:133041"/>
        <dbReference type="EC" id="2.3.2.29"/>
    </reaction>
</comment>
<dbReference type="AlphaFoldDB" id="A0A3E0X238"/>
<keyword evidence="1 4" id="KW-0963">Cytoplasm</keyword>
<evidence type="ECO:0000259" key="6">
    <source>
        <dbReference type="Pfam" id="PF04377"/>
    </source>
</evidence>
<reference evidence="8" key="1">
    <citation type="submission" date="2017-05" db="EMBL/GenBank/DDBJ databases">
        <authorList>
            <person name="Sharma S."/>
            <person name="Sidhu C."/>
            <person name="Pinnaka A.K."/>
        </authorList>
    </citation>
    <scope>NUCLEOTIDE SEQUENCE [LARGE SCALE GENOMIC DNA]</scope>
    <source>
        <strain evidence="8">AK93</strain>
    </source>
</reference>
<dbReference type="GO" id="GO:0008914">
    <property type="term" value="F:leucyl-tRNA--protein transferase activity"/>
    <property type="evidence" value="ECO:0007669"/>
    <property type="project" value="UniProtKB-UniRule"/>
</dbReference>
<evidence type="ECO:0000256" key="4">
    <source>
        <dbReference type="HAMAP-Rule" id="MF_00689"/>
    </source>
</evidence>
<evidence type="ECO:0000256" key="1">
    <source>
        <dbReference type="ARBA" id="ARBA00022490"/>
    </source>
</evidence>
<dbReference type="SUPFAM" id="SSF55729">
    <property type="entry name" value="Acyl-CoA N-acyltransferases (Nat)"/>
    <property type="match status" value="1"/>
</dbReference>
<dbReference type="GO" id="GO:0071596">
    <property type="term" value="P:ubiquitin-dependent protein catabolic process via the N-end rule pathway"/>
    <property type="evidence" value="ECO:0007669"/>
    <property type="project" value="InterPro"/>
</dbReference>
<dbReference type="InterPro" id="IPR030700">
    <property type="entry name" value="N-end_Aminoacyl_Trfase"/>
</dbReference>
<evidence type="ECO:0000259" key="5">
    <source>
        <dbReference type="Pfam" id="PF04376"/>
    </source>
</evidence>
<comment type="similarity">
    <text evidence="4">Belongs to the R-transferase family. Bpt subfamily.</text>
</comment>
<accession>A0A3E0X238</accession>
<feature type="domain" description="N-end rule aminoacyl transferase C-terminal" evidence="6">
    <location>
        <begin position="109"/>
        <end position="229"/>
    </location>
</feature>
<evidence type="ECO:0000313" key="8">
    <source>
        <dbReference type="Proteomes" id="UP000256763"/>
    </source>
</evidence>
<dbReference type="PANTHER" id="PTHR21367:SF1">
    <property type="entry name" value="ARGINYL-TRNA--PROTEIN TRANSFERASE 1"/>
    <property type="match status" value="1"/>
</dbReference>
<dbReference type="HAMAP" id="MF_00689">
    <property type="entry name" value="Bpt"/>
    <property type="match status" value="1"/>
</dbReference>
<sequence length="239" mass="27847">MDKPNGHYRQLSVYATGQHSCAYLPERTARTLFLDPRESINAATYDALMKQGFRRSGEYVYRPNCPACQACQSLRIPVDAFSQSRRHRRCIKRNAQVTVHGVAAEFRDEHFALYQRYIDTRHGGSEMDGLDPQQYLEFLTADWSDTVFYEFRDQGRLLAVAVVDCLPNSLSAVYTFYDPAEVGRGLGNLAILWLIEEAKRTRRRYVYLGYWIAESDKMRYKSDFRPHDIHVNGRWLRVD</sequence>
<dbReference type="InterPro" id="IPR017138">
    <property type="entry name" value="Asp_Glu_LeuTrfase"/>
</dbReference>
<comment type="function">
    <text evidence="4">Functions in the N-end rule pathway of protein degradation where it conjugates Leu from its aminoacyl-tRNA to the N-termini of proteins containing an N-terminal aspartate or glutamate.</text>
</comment>
<evidence type="ECO:0000256" key="3">
    <source>
        <dbReference type="ARBA" id="ARBA00023315"/>
    </source>
</evidence>
<dbReference type="Pfam" id="PF04377">
    <property type="entry name" value="ATE_C"/>
    <property type="match status" value="1"/>
</dbReference>
<dbReference type="GO" id="GO:0004057">
    <property type="term" value="F:arginyl-tRNA--protein transferase activity"/>
    <property type="evidence" value="ECO:0007669"/>
    <property type="project" value="InterPro"/>
</dbReference>
<dbReference type="NCBIfam" id="NF002346">
    <property type="entry name" value="PRK01305.2-3"/>
    <property type="match status" value="1"/>
</dbReference>
<dbReference type="RefSeq" id="WP_116302594.1">
    <property type="nucleotide sequence ID" value="NZ_NFZV01000012.1"/>
</dbReference>
<dbReference type="NCBIfam" id="NF002342">
    <property type="entry name" value="PRK01305.1-3"/>
    <property type="match status" value="1"/>
</dbReference>
<dbReference type="NCBIfam" id="NF002341">
    <property type="entry name" value="PRK01305.1-1"/>
    <property type="match status" value="1"/>
</dbReference>
<dbReference type="InterPro" id="IPR007472">
    <property type="entry name" value="N-end_Aminoacyl_Trfase_C"/>
</dbReference>
<comment type="subcellular location">
    <subcellularLocation>
        <location evidence="4">Cytoplasm</location>
    </subcellularLocation>
</comment>
<dbReference type="EMBL" id="NFZW01000003">
    <property type="protein sequence ID" value="RFA38560.1"/>
    <property type="molecule type" value="Genomic_DNA"/>
</dbReference>